<evidence type="ECO:0000256" key="1">
    <source>
        <dbReference type="ARBA" id="ARBA00007637"/>
    </source>
</evidence>
<dbReference type="Proteomes" id="UP001550603">
    <property type="component" value="Unassembled WGS sequence"/>
</dbReference>
<accession>A0ABV2XYB9</accession>
<reference evidence="3 4" key="1">
    <citation type="submission" date="2024-06" db="EMBL/GenBank/DDBJ databases">
        <title>The Natural Products Discovery Center: Release of the First 8490 Sequenced Strains for Exploring Actinobacteria Biosynthetic Diversity.</title>
        <authorList>
            <person name="Kalkreuter E."/>
            <person name="Kautsar S.A."/>
            <person name="Yang D."/>
            <person name="Bader C.D."/>
            <person name="Teijaro C.N."/>
            <person name="Fluegel L."/>
            <person name="Davis C.M."/>
            <person name="Simpson J.R."/>
            <person name="Lauterbach L."/>
            <person name="Steele A.D."/>
            <person name="Gui C."/>
            <person name="Meng S."/>
            <person name="Li G."/>
            <person name="Viehrig K."/>
            <person name="Ye F."/>
            <person name="Su P."/>
            <person name="Kiefer A.F."/>
            <person name="Nichols A."/>
            <person name="Cepeda A.J."/>
            <person name="Yan W."/>
            <person name="Fan B."/>
            <person name="Jiang Y."/>
            <person name="Adhikari A."/>
            <person name="Zheng C.-J."/>
            <person name="Schuster L."/>
            <person name="Cowan T.M."/>
            <person name="Smanski M.J."/>
            <person name="Chevrette M.G."/>
            <person name="De Carvalho L.P.S."/>
            <person name="Shen B."/>
        </authorList>
    </citation>
    <scope>NUCLEOTIDE SEQUENCE [LARGE SCALE GENOMIC DNA]</scope>
    <source>
        <strain evidence="3 4">NPDC019583</strain>
    </source>
</reference>
<protein>
    <submittedName>
        <fullName evidence="3">NAD-dependent epimerase/dehydratase family protein</fullName>
    </submittedName>
</protein>
<dbReference type="SUPFAM" id="SSF51735">
    <property type="entry name" value="NAD(P)-binding Rossmann-fold domains"/>
    <property type="match status" value="1"/>
</dbReference>
<feature type="domain" description="NAD-dependent epimerase/dehydratase" evidence="2">
    <location>
        <begin position="4"/>
        <end position="227"/>
    </location>
</feature>
<dbReference type="PRINTS" id="PR01713">
    <property type="entry name" value="NUCEPIMERASE"/>
</dbReference>
<comment type="caution">
    <text evidence="3">The sequence shown here is derived from an EMBL/GenBank/DDBJ whole genome shotgun (WGS) entry which is preliminary data.</text>
</comment>
<dbReference type="Gene3D" id="3.90.25.10">
    <property type="entry name" value="UDP-galactose 4-epimerase, domain 1"/>
    <property type="match status" value="1"/>
</dbReference>
<keyword evidence="4" id="KW-1185">Reference proteome</keyword>
<evidence type="ECO:0000259" key="2">
    <source>
        <dbReference type="Pfam" id="PF01370"/>
    </source>
</evidence>
<evidence type="ECO:0000313" key="4">
    <source>
        <dbReference type="Proteomes" id="UP001550603"/>
    </source>
</evidence>
<dbReference type="RefSeq" id="WP_037770454.1">
    <property type="nucleotide sequence ID" value="NZ_JBEYBN010000031.1"/>
</dbReference>
<dbReference type="InterPro" id="IPR001509">
    <property type="entry name" value="Epimerase_deHydtase"/>
</dbReference>
<dbReference type="Gene3D" id="3.40.50.720">
    <property type="entry name" value="NAD(P)-binding Rossmann-like Domain"/>
    <property type="match status" value="1"/>
</dbReference>
<dbReference type="EMBL" id="JBEYBN010000031">
    <property type="protein sequence ID" value="MEU2269009.1"/>
    <property type="molecule type" value="Genomic_DNA"/>
</dbReference>
<proteinExistence type="inferred from homology"/>
<dbReference type="PANTHER" id="PTHR43000">
    <property type="entry name" value="DTDP-D-GLUCOSE 4,6-DEHYDRATASE-RELATED"/>
    <property type="match status" value="1"/>
</dbReference>
<organism evidence="3 4">
    <name type="scientific">Streptomyces olindensis</name>
    <dbReference type="NCBI Taxonomy" id="358823"/>
    <lineage>
        <taxon>Bacteria</taxon>
        <taxon>Bacillati</taxon>
        <taxon>Actinomycetota</taxon>
        <taxon>Actinomycetes</taxon>
        <taxon>Kitasatosporales</taxon>
        <taxon>Streptomycetaceae</taxon>
        <taxon>Streptomyces</taxon>
    </lineage>
</organism>
<sequence>MRAVVTGAAGFIGSHLCEHLLSCGDDVTGVDALTDFYDPVRKRQNLRPLLGRDRFTFRQDDLLAVPLEPLFADADVVFHLAGQPGVRGSWGPEFAVYVERNILVTQRVLETARATQLARLVYASSSSVYGDAEAYPTGEAVRPRPVSPYGVTKLAAEHLCETYRTAFGVPAVSLRLFSVYGPGQRPDMAFSRLITAALAHQTFTLYGDGEQSRDFTYVADVVTAMRDAAYSSWSGVANVGGGSEVTMNQVIGLLRLLGASVRVVRAPRAPGDARRTAADITVAREAFGFRPSTGVRDGLAAMIAAAAARQPVPSL</sequence>
<name>A0ABV2XYB9_9ACTN</name>
<comment type="similarity">
    <text evidence="1">Belongs to the NAD(P)-dependent epimerase/dehydratase family.</text>
</comment>
<dbReference type="InterPro" id="IPR036291">
    <property type="entry name" value="NAD(P)-bd_dom_sf"/>
</dbReference>
<gene>
    <name evidence="3" type="ORF">ABZ568_21885</name>
</gene>
<evidence type="ECO:0000313" key="3">
    <source>
        <dbReference type="EMBL" id="MEU2269009.1"/>
    </source>
</evidence>
<dbReference type="Pfam" id="PF01370">
    <property type="entry name" value="Epimerase"/>
    <property type="match status" value="1"/>
</dbReference>